<evidence type="ECO:0000313" key="1">
    <source>
        <dbReference type="EMBL" id="KAJ8132395.1"/>
    </source>
</evidence>
<accession>A0ACC2JY01</accession>
<dbReference type="EMBL" id="JAPUUL010000135">
    <property type="protein sequence ID" value="KAJ8132395.1"/>
    <property type="molecule type" value="Genomic_DNA"/>
</dbReference>
<protein>
    <submittedName>
        <fullName evidence="1">Uncharacterized protein</fullName>
    </submittedName>
</protein>
<organism evidence="1 2">
    <name type="scientific">Lasiodiplodia mahajangana</name>
    <dbReference type="NCBI Taxonomy" id="1108764"/>
    <lineage>
        <taxon>Eukaryota</taxon>
        <taxon>Fungi</taxon>
        <taxon>Dikarya</taxon>
        <taxon>Ascomycota</taxon>
        <taxon>Pezizomycotina</taxon>
        <taxon>Dothideomycetes</taxon>
        <taxon>Dothideomycetes incertae sedis</taxon>
        <taxon>Botryosphaeriales</taxon>
        <taxon>Botryosphaeriaceae</taxon>
        <taxon>Lasiodiplodia</taxon>
    </lineage>
</organism>
<keyword evidence="2" id="KW-1185">Reference proteome</keyword>
<sequence>MVVILAAVSVAIKGQGQGQGGSASGSSTVKSESSPAPAPSPPPTTSSVGTLARTGLSINMKTLMTTSKLPLRTTEYGKSLEVLDWKIVDQFI</sequence>
<name>A0ACC2JY01_9PEZI</name>
<dbReference type="Proteomes" id="UP001153332">
    <property type="component" value="Unassembled WGS sequence"/>
</dbReference>
<proteinExistence type="predicted"/>
<comment type="caution">
    <text evidence="1">The sequence shown here is derived from an EMBL/GenBank/DDBJ whole genome shotgun (WGS) entry which is preliminary data.</text>
</comment>
<evidence type="ECO:0000313" key="2">
    <source>
        <dbReference type="Proteomes" id="UP001153332"/>
    </source>
</evidence>
<reference evidence="1" key="1">
    <citation type="submission" date="2022-12" db="EMBL/GenBank/DDBJ databases">
        <title>Genome Sequence of Lasiodiplodia mahajangana.</title>
        <authorList>
            <person name="Buettner E."/>
        </authorList>
    </citation>
    <scope>NUCLEOTIDE SEQUENCE</scope>
    <source>
        <strain evidence="1">VT137</strain>
    </source>
</reference>
<gene>
    <name evidence="1" type="ORF">O1611_g1227</name>
</gene>